<dbReference type="Pfam" id="PF00156">
    <property type="entry name" value="Pribosyltran"/>
    <property type="match status" value="1"/>
</dbReference>
<comment type="similarity">
    <text evidence="5 11">Belongs to the purine/pyrimidine phosphoribosyltransferase family.</text>
</comment>
<dbReference type="InterPro" id="IPR005764">
    <property type="entry name" value="Ade_phspho_trans"/>
</dbReference>
<evidence type="ECO:0000256" key="9">
    <source>
        <dbReference type="ARBA" id="ARBA00022679"/>
    </source>
</evidence>
<dbReference type="HAMAP" id="MF_00004">
    <property type="entry name" value="Aden_phosphoribosyltr"/>
    <property type="match status" value="1"/>
</dbReference>
<accession>A0ABT7QKU1</accession>
<keyword evidence="10 11" id="KW-0660">Purine salvage</keyword>
<dbReference type="CDD" id="cd06223">
    <property type="entry name" value="PRTases_typeI"/>
    <property type="match status" value="1"/>
</dbReference>
<keyword evidence="14" id="KW-1185">Reference proteome</keyword>
<sequence length="173" mass="18783">MSHSDYLKKFIRDVPDFPHPGILFRDITPLLRDASARRKVVAALATLAPAHLDAVVAVEARGFLFGAPLADMLNVPLVLIRKPGKLPGETRAVNYALEYGNGTLQMQKDDLPTGAQIFLVDDLLATGGTLAAACELLEEANAEIVQIACLIELSELEGRAKLKERTFDALLSY</sequence>
<dbReference type="SUPFAM" id="SSF53271">
    <property type="entry name" value="PRTase-like"/>
    <property type="match status" value="1"/>
</dbReference>
<dbReference type="Gene3D" id="3.40.50.2020">
    <property type="match status" value="1"/>
</dbReference>
<evidence type="ECO:0000256" key="3">
    <source>
        <dbReference type="ARBA" id="ARBA00004496"/>
    </source>
</evidence>
<proteinExistence type="inferred from homology"/>
<evidence type="ECO:0000313" key="14">
    <source>
        <dbReference type="Proteomes" id="UP001168167"/>
    </source>
</evidence>
<evidence type="ECO:0000256" key="8">
    <source>
        <dbReference type="ARBA" id="ARBA00022676"/>
    </source>
</evidence>
<name>A0ABT7QKU1_9GAMM</name>
<keyword evidence="9 11" id="KW-0808">Transferase</keyword>
<comment type="subunit">
    <text evidence="11">Homodimer.</text>
</comment>
<dbReference type="NCBIfam" id="NF002634">
    <property type="entry name" value="PRK02304.1-3"/>
    <property type="match status" value="1"/>
</dbReference>
<evidence type="ECO:0000256" key="11">
    <source>
        <dbReference type="HAMAP-Rule" id="MF_00004"/>
    </source>
</evidence>
<organism evidence="13 14">
    <name type="scientific">Candidatus Doriopsillibacter californiensis</name>
    <dbReference type="NCBI Taxonomy" id="2970740"/>
    <lineage>
        <taxon>Bacteria</taxon>
        <taxon>Pseudomonadati</taxon>
        <taxon>Pseudomonadota</taxon>
        <taxon>Gammaproteobacteria</taxon>
        <taxon>Candidatus Tethybacterales</taxon>
        <taxon>Candidatus Persebacteraceae</taxon>
        <taxon>Candidatus Doriopsillibacter</taxon>
    </lineage>
</organism>
<protein>
    <recommendedName>
        <fullName evidence="6 11">Adenine phosphoribosyltransferase</fullName>
        <shortName evidence="11">APRT</shortName>
        <ecNumber evidence="6 11">2.4.2.7</ecNumber>
    </recommendedName>
</protein>
<evidence type="ECO:0000313" key="13">
    <source>
        <dbReference type="EMBL" id="MDM5147030.1"/>
    </source>
</evidence>
<dbReference type="PANTHER" id="PTHR32315:SF3">
    <property type="entry name" value="ADENINE PHOSPHORIBOSYLTRANSFERASE"/>
    <property type="match status" value="1"/>
</dbReference>
<reference evidence="13" key="2">
    <citation type="journal article" date="2023" name="Microbiome">
        <title>Synthase-selected sorting approach identifies a beta-lactone synthase in a nudibranch symbiotic bacterium.</title>
        <authorList>
            <person name="Dzunkova M."/>
            <person name="La Clair J.J."/>
            <person name="Tyml T."/>
            <person name="Doud D."/>
            <person name="Schulz F."/>
            <person name="Piquer-Esteban S."/>
            <person name="Porcel Sanchis D."/>
            <person name="Osborn A."/>
            <person name="Robinson D."/>
            <person name="Louie K.B."/>
            <person name="Bowen B.P."/>
            <person name="Bowers R.M."/>
            <person name="Lee J."/>
            <person name="Arnau V."/>
            <person name="Diaz-Villanueva W."/>
            <person name="Stepanauskas R."/>
            <person name="Gosliner T."/>
            <person name="Date S.V."/>
            <person name="Northen T.R."/>
            <person name="Cheng J.F."/>
            <person name="Burkart M.D."/>
            <person name="Woyke T."/>
        </authorList>
    </citation>
    <scope>NUCLEOTIDE SEQUENCE</scope>
    <source>
        <strain evidence="13">Df01</strain>
    </source>
</reference>
<dbReference type="NCBIfam" id="TIGR01090">
    <property type="entry name" value="apt"/>
    <property type="match status" value="1"/>
</dbReference>
<evidence type="ECO:0000256" key="5">
    <source>
        <dbReference type="ARBA" id="ARBA00008391"/>
    </source>
</evidence>
<evidence type="ECO:0000256" key="4">
    <source>
        <dbReference type="ARBA" id="ARBA00004659"/>
    </source>
</evidence>
<evidence type="ECO:0000256" key="6">
    <source>
        <dbReference type="ARBA" id="ARBA00011893"/>
    </source>
</evidence>
<dbReference type="PANTHER" id="PTHR32315">
    <property type="entry name" value="ADENINE PHOSPHORIBOSYLTRANSFERASE"/>
    <property type="match status" value="1"/>
</dbReference>
<comment type="function">
    <text evidence="2 11">Catalyzes a salvage reaction resulting in the formation of AMP, that is energically less costly than de novo synthesis.</text>
</comment>
<dbReference type="EMBL" id="JANQAO010000001">
    <property type="protein sequence ID" value="MDM5147030.1"/>
    <property type="molecule type" value="Genomic_DNA"/>
</dbReference>
<evidence type="ECO:0000256" key="1">
    <source>
        <dbReference type="ARBA" id="ARBA00000868"/>
    </source>
</evidence>
<dbReference type="InterPro" id="IPR050054">
    <property type="entry name" value="UPRTase/APRTase"/>
</dbReference>
<dbReference type="InterPro" id="IPR000836">
    <property type="entry name" value="PRTase_dom"/>
</dbReference>
<feature type="domain" description="Phosphoribosyltransferase" evidence="12">
    <location>
        <begin position="48"/>
        <end position="157"/>
    </location>
</feature>
<dbReference type="Proteomes" id="UP001168167">
    <property type="component" value="Unassembled WGS sequence"/>
</dbReference>
<comment type="catalytic activity">
    <reaction evidence="1 11">
        <text>AMP + diphosphate = 5-phospho-alpha-D-ribose 1-diphosphate + adenine</text>
        <dbReference type="Rhea" id="RHEA:16609"/>
        <dbReference type="ChEBI" id="CHEBI:16708"/>
        <dbReference type="ChEBI" id="CHEBI:33019"/>
        <dbReference type="ChEBI" id="CHEBI:58017"/>
        <dbReference type="ChEBI" id="CHEBI:456215"/>
        <dbReference type="EC" id="2.4.2.7"/>
    </reaction>
</comment>
<evidence type="ECO:0000256" key="10">
    <source>
        <dbReference type="ARBA" id="ARBA00022726"/>
    </source>
</evidence>
<keyword evidence="8 11" id="KW-0328">Glycosyltransferase</keyword>
<comment type="pathway">
    <text evidence="4 11">Purine metabolism; AMP biosynthesis via salvage pathway; AMP from adenine: step 1/1.</text>
</comment>
<evidence type="ECO:0000256" key="7">
    <source>
        <dbReference type="ARBA" id="ARBA00022490"/>
    </source>
</evidence>
<reference evidence="13" key="1">
    <citation type="submission" date="2022-08" db="EMBL/GenBank/DDBJ databases">
        <authorList>
            <person name="Dzunkova M."/>
            <person name="La Clair J."/>
            <person name="Tyml T."/>
            <person name="Doud D."/>
            <person name="Schulz F."/>
            <person name="Piquer S."/>
            <person name="Porcel Sanchis D."/>
            <person name="Osborn A."/>
            <person name="Robinson D."/>
            <person name="Louie K.B."/>
            <person name="Bowen B.P."/>
            <person name="Bowers R."/>
            <person name="Lee J."/>
            <person name="Arnau Llombart V."/>
            <person name="Diaz Villanueva W."/>
            <person name="Gosliner T."/>
            <person name="Northen T."/>
            <person name="Cheng J.-F."/>
            <person name="Burkart M.D."/>
            <person name="Woyke T."/>
        </authorList>
    </citation>
    <scope>NUCLEOTIDE SEQUENCE</scope>
    <source>
        <strain evidence="13">Df01</strain>
    </source>
</reference>
<dbReference type="InterPro" id="IPR029057">
    <property type="entry name" value="PRTase-like"/>
</dbReference>
<dbReference type="NCBIfam" id="NF002636">
    <property type="entry name" value="PRK02304.1-5"/>
    <property type="match status" value="1"/>
</dbReference>
<gene>
    <name evidence="11" type="primary">apt</name>
    <name evidence="13" type="ORF">NQX30_01335</name>
</gene>
<comment type="caution">
    <text evidence="13">The sequence shown here is derived from an EMBL/GenBank/DDBJ whole genome shotgun (WGS) entry which is preliminary data.</text>
</comment>
<evidence type="ECO:0000259" key="12">
    <source>
        <dbReference type="Pfam" id="PF00156"/>
    </source>
</evidence>
<dbReference type="GO" id="GO:0003999">
    <property type="term" value="F:adenine phosphoribosyltransferase activity"/>
    <property type="evidence" value="ECO:0007669"/>
    <property type="project" value="UniProtKB-EC"/>
</dbReference>
<comment type="subcellular location">
    <subcellularLocation>
        <location evidence="3 11">Cytoplasm</location>
    </subcellularLocation>
</comment>
<evidence type="ECO:0000256" key="2">
    <source>
        <dbReference type="ARBA" id="ARBA00003968"/>
    </source>
</evidence>
<keyword evidence="7 11" id="KW-0963">Cytoplasm</keyword>
<dbReference type="EC" id="2.4.2.7" evidence="6 11"/>